<dbReference type="Proteomes" id="UP000464495">
    <property type="component" value="Chromosome"/>
</dbReference>
<gene>
    <name evidence="3" type="ORF">GO499_07275</name>
</gene>
<dbReference type="AlphaFoldDB" id="A0A6P1T685"/>
<organism evidence="3 4">
    <name type="scientific">Algicella marina</name>
    <dbReference type="NCBI Taxonomy" id="2683284"/>
    <lineage>
        <taxon>Bacteria</taxon>
        <taxon>Pseudomonadati</taxon>
        <taxon>Pseudomonadota</taxon>
        <taxon>Alphaproteobacteria</taxon>
        <taxon>Rhodobacterales</taxon>
        <taxon>Paracoccaceae</taxon>
        <taxon>Algicella</taxon>
    </lineage>
</organism>
<sequence length="165" mass="19000">MMRLRQATPADIPMLRHWDDQPHVVAAGVEAWEWEEMLSVSPSWRELLIAETESRAIGFIQIIDPELEDAHYWGDCGSGLRAIDIWIGDVRDTGRGFGTDMMRLALARCFSEKTVSAVLIDPLASNTSAHRFYRRLGFQFREQRLFGDDDCFVFELTRTEWCKGD</sequence>
<dbReference type="PANTHER" id="PTHR31438:SF1">
    <property type="entry name" value="LYSINE N-ACYLTRANSFERASE C17G9.06C-RELATED"/>
    <property type="match status" value="1"/>
</dbReference>
<evidence type="ECO:0000313" key="4">
    <source>
        <dbReference type="Proteomes" id="UP000464495"/>
    </source>
</evidence>
<dbReference type="InterPro" id="IPR016181">
    <property type="entry name" value="Acyl_CoA_acyltransferase"/>
</dbReference>
<dbReference type="PANTHER" id="PTHR31438">
    <property type="entry name" value="LYSINE N-ACYLTRANSFERASE C17G9.06C-RELATED"/>
    <property type="match status" value="1"/>
</dbReference>
<dbReference type="SUPFAM" id="SSF55729">
    <property type="entry name" value="Acyl-CoA N-acyltransferases (Nat)"/>
    <property type="match status" value="1"/>
</dbReference>
<dbReference type="InterPro" id="IPR000182">
    <property type="entry name" value="GNAT_dom"/>
</dbReference>
<keyword evidence="1" id="KW-0046">Antibiotic resistance</keyword>
<dbReference type="GO" id="GO:0016410">
    <property type="term" value="F:N-acyltransferase activity"/>
    <property type="evidence" value="ECO:0007669"/>
    <property type="project" value="TreeGrafter"/>
</dbReference>
<accession>A0A6P1T685</accession>
<dbReference type="PROSITE" id="PS51186">
    <property type="entry name" value="GNAT"/>
    <property type="match status" value="1"/>
</dbReference>
<dbReference type="Pfam" id="PF13523">
    <property type="entry name" value="Acetyltransf_8"/>
    <property type="match status" value="1"/>
</dbReference>
<keyword evidence="3" id="KW-0808">Transferase</keyword>
<proteinExistence type="predicted"/>
<evidence type="ECO:0000259" key="2">
    <source>
        <dbReference type="PROSITE" id="PS51186"/>
    </source>
</evidence>
<evidence type="ECO:0000256" key="1">
    <source>
        <dbReference type="ARBA" id="ARBA00023251"/>
    </source>
</evidence>
<dbReference type="GO" id="GO:0046677">
    <property type="term" value="P:response to antibiotic"/>
    <property type="evidence" value="ECO:0007669"/>
    <property type="project" value="UniProtKB-KW"/>
</dbReference>
<feature type="domain" description="N-acetyltransferase" evidence="2">
    <location>
        <begin position="2"/>
        <end position="159"/>
    </location>
</feature>
<name>A0A6P1T685_9RHOB</name>
<dbReference type="Gene3D" id="3.40.630.30">
    <property type="match status" value="1"/>
</dbReference>
<evidence type="ECO:0000313" key="3">
    <source>
        <dbReference type="EMBL" id="QHQ37321.1"/>
    </source>
</evidence>
<dbReference type="EMBL" id="CP046620">
    <property type="protein sequence ID" value="QHQ37321.1"/>
    <property type="molecule type" value="Genomic_DNA"/>
</dbReference>
<keyword evidence="4" id="KW-1185">Reference proteome</keyword>
<reference evidence="3 4" key="1">
    <citation type="submission" date="2019-12" db="EMBL/GenBank/DDBJ databases">
        <title>Complete genome sequence of Algicella marina strain 9Alg 56(T) isolated from the red alga Tichocarpus crinitus.</title>
        <authorList>
            <person name="Kim S.-G."/>
            <person name="Nedashkovskaya O.I."/>
        </authorList>
    </citation>
    <scope>NUCLEOTIDE SEQUENCE [LARGE SCALE GENOMIC DNA]</scope>
    <source>
        <strain evidence="3 4">9Alg 56</strain>
    </source>
</reference>
<dbReference type="KEGG" id="amaq:GO499_07275"/>
<protein>
    <submittedName>
        <fullName evidence="3">GNAT family N-acetyltransferase</fullName>
    </submittedName>
</protein>